<feature type="compositionally biased region" description="Basic and acidic residues" evidence="4">
    <location>
        <begin position="516"/>
        <end position="525"/>
    </location>
</feature>
<proteinExistence type="predicted"/>
<keyword evidence="3 7" id="KW-0808">Transferase</keyword>
<dbReference type="Pfam" id="PF13439">
    <property type="entry name" value="Glyco_transf_4"/>
    <property type="match status" value="1"/>
</dbReference>
<dbReference type="SUPFAM" id="SSF53756">
    <property type="entry name" value="UDP-Glycosyltransferase/glycogen phosphorylase"/>
    <property type="match status" value="1"/>
</dbReference>
<evidence type="ECO:0000256" key="1">
    <source>
        <dbReference type="ARBA" id="ARBA00021292"/>
    </source>
</evidence>
<evidence type="ECO:0000313" key="7">
    <source>
        <dbReference type="EMBL" id="QKM69843.1"/>
    </source>
</evidence>
<dbReference type="Pfam" id="PF00534">
    <property type="entry name" value="Glycos_transf_1"/>
    <property type="match status" value="1"/>
</dbReference>
<dbReference type="Gene3D" id="3.40.50.2000">
    <property type="entry name" value="Glycogen Phosphorylase B"/>
    <property type="match status" value="2"/>
</dbReference>
<dbReference type="CDD" id="cd03801">
    <property type="entry name" value="GT4_PimA-like"/>
    <property type="match status" value="1"/>
</dbReference>
<dbReference type="RefSeq" id="WP_006349334.1">
    <property type="nucleotide sequence ID" value="NZ_CP029159.1"/>
</dbReference>
<evidence type="ECO:0000256" key="3">
    <source>
        <dbReference type="ARBA" id="ARBA00022679"/>
    </source>
</evidence>
<keyword evidence="2" id="KW-0328">Glycosyltransferase</keyword>
<dbReference type="PANTHER" id="PTHR12526">
    <property type="entry name" value="GLYCOSYLTRANSFERASE"/>
    <property type="match status" value="1"/>
</dbReference>
<dbReference type="AlphaFoldDB" id="I2MY56"/>
<dbReference type="GO" id="GO:0016757">
    <property type="term" value="F:glycosyltransferase activity"/>
    <property type="evidence" value="ECO:0007669"/>
    <property type="project" value="UniProtKB-KW"/>
</dbReference>
<accession>I2MY56</accession>
<dbReference type="InterPro" id="IPR028098">
    <property type="entry name" value="Glyco_trans_4-like_N"/>
</dbReference>
<feature type="domain" description="Glycosyl transferase family 1" evidence="5">
    <location>
        <begin position="333"/>
        <end position="489"/>
    </location>
</feature>
<organism evidence="7 8">
    <name type="scientific">Streptomyces tsukubensis (strain DSM 42081 / NBRC 108919 / NRRL 18488 / 9993)</name>
    <dbReference type="NCBI Taxonomy" id="1114943"/>
    <lineage>
        <taxon>Bacteria</taxon>
        <taxon>Bacillati</taxon>
        <taxon>Actinomycetota</taxon>
        <taxon>Actinomycetes</taxon>
        <taxon>Kitasatosporales</taxon>
        <taxon>Streptomycetaceae</taxon>
        <taxon>Streptomyces</taxon>
    </lineage>
</organism>
<gene>
    <name evidence="7" type="ORF">STSU_024535</name>
</gene>
<evidence type="ECO:0000256" key="4">
    <source>
        <dbReference type="SAM" id="MobiDB-lite"/>
    </source>
</evidence>
<feature type="region of interest" description="Disordered" evidence="4">
    <location>
        <begin position="516"/>
        <end position="546"/>
    </location>
</feature>
<name>I2MY56_STRT9</name>
<sequence>MKPDSATPSRETRGRVVMLVDNGVKGDSRVQKAARSAAEAGWDVVLFGVSPTVKMQKWKLGDAEVRLIPKPAHLEPRRHDLRRPLLRRPLAYRSQQVARYRVQAAKAWRSDLAFRQAAIRASEAGHPGNSAGGSKARLLVPRVSAKVFSKWVALRARETRLLHKQRNPLTAPLDRTVTALWSKLLGERSWRRLMPNLWDFELAFAKHIDDLQPDLIHAHDFKMLGVGARAAVRARAKGRPVKLVWDAHEFVPGLPEYHGRWLPGHVAWEKEHAVFADAVITVSPSLAEMLKEGHGLRELPAVVLNAPVMKPGADEVEGAAPLGDLRELCGIGDATPLLAYVGGISPVRGVETIIEGLPSLPDVHVALVSVTPGKMKAVASTQKLANDLGVADRVHFLPFVPHWQVPEFLSDADAAVSPLHHLTNHELALSNKFFEYSQARLPLIVSDIRTMADMVKSTGQGEVFRARDTEDFVRATKAVLADPVRYENAYEKPGLLEGWTWEAQAEIIDGIYSELLPDRPRRSPAEPDGSGAEDVKNTKGSDAASV</sequence>
<evidence type="ECO:0000259" key="5">
    <source>
        <dbReference type="Pfam" id="PF00534"/>
    </source>
</evidence>
<reference evidence="7 8" key="1">
    <citation type="journal article" date="2012" name="J. Bacteriol.">
        <title>Draft genome of Streptomyces tsukubaensis NRRL 18488, the producer of the clinically important immunosuppressant tacrolimus (FK506).</title>
        <authorList>
            <person name="Barreiro C."/>
            <person name="Prieto C."/>
            <person name="Sola-Landa A."/>
            <person name="Solera E."/>
            <person name="Martinez-Castro M."/>
            <person name="Perez-Redondo R."/>
            <person name="Garcia-Estrada C."/>
            <person name="Aparicio J.F."/>
            <person name="Fernandez-Martinez L.T."/>
            <person name="Santos-Aberturas J."/>
            <person name="Salehi-Najafabadi Z."/>
            <person name="Rodriguez-Garcia A."/>
            <person name="Tauch A."/>
            <person name="Martin J.F."/>
        </authorList>
    </citation>
    <scope>NUCLEOTIDE SEQUENCE [LARGE SCALE GENOMIC DNA]</scope>
    <source>
        <strain evidence="8">DSM 42081 / NBRC 108919 / NRRL 18488 / 9993</strain>
    </source>
</reference>
<dbReference type="InterPro" id="IPR001296">
    <property type="entry name" value="Glyco_trans_1"/>
</dbReference>
<dbReference type="EMBL" id="CP029159">
    <property type="protein sequence ID" value="QKM69843.1"/>
    <property type="molecule type" value="Genomic_DNA"/>
</dbReference>
<evidence type="ECO:0000313" key="8">
    <source>
        <dbReference type="Proteomes" id="UP000005940"/>
    </source>
</evidence>
<keyword evidence="8" id="KW-1185">Reference proteome</keyword>
<evidence type="ECO:0000256" key="2">
    <source>
        <dbReference type="ARBA" id="ARBA00022676"/>
    </source>
</evidence>
<protein>
    <recommendedName>
        <fullName evidence="1">D-inositol 3-phosphate glycosyltransferase</fullName>
    </recommendedName>
</protein>
<evidence type="ECO:0000259" key="6">
    <source>
        <dbReference type="Pfam" id="PF13439"/>
    </source>
</evidence>
<feature type="domain" description="Glycosyltransferase subfamily 4-like N-terminal" evidence="6">
    <location>
        <begin position="190"/>
        <end position="303"/>
    </location>
</feature>
<dbReference type="Proteomes" id="UP000005940">
    <property type="component" value="Chromosome"/>
</dbReference>